<reference evidence="2 3" key="1">
    <citation type="submission" date="2024-02" db="EMBL/GenBank/DDBJ databases">
        <title>Bacterial strain from lacustrine sediment.</title>
        <authorList>
            <person name="Petit C."/>
            <person name="Fadhlaoui K."/>
        </authorList>
    </citation>
    <scope>NUCLEOTIDE SEQUENCE [LARGE SCALE GENOMIC DNA]</scope>
    <source>
        <strain evidence="2 3">IPX-CK</strain>
    </source>
</reference>
<protein>
    <submittedName>
        <fullName evidence="2">Uncharacterized protein</fullName>
    </submittedName>
</protein>
<dbReference type="RefSeq" id="WP_342758327.1">
    <property type="nucleotide sequence ID" value="NZ_CP146256.1"/>
</dbReference>
<gene>
    <name evidence="2" type="ORF">V6984_02980</name>
</gene>
<dbReference type="Gene3D" id="1.20.5.300">
    <property type="match status" value="1"/>
</dbReference>
<sequence>MENAVKLRFALMVIAYFISEQNSNQIIVCDLFHSIVDYSLKKDGKRLSDVGKIFQHNFMNELKYSAKLPVIEEFGFSQEYTVALMEFLNQAVEEISPKGDEEITRRNILRDWVRKNSAVNGLSDKKNENIPKVESEKQDVCNSGLDSKGIISAGEKLEFKGPLAKKIMEFAMKVDVYEQSLQKLSDEVKQKEKELAKCKMQVEKTEELYKSSSEENAELRSRLQQLTEEMSELKNREKELQDRISRQSSVIDIIDEDKDRSIVEFKNQIASALKKTYDEFVIALTMDMTVDLGLNMRDSLDDVFRKLKKQGIDIEGR</sequence>
<evidence type="ECO:0000256" key="1">
    <source>
        <dbReference type="SAM" id="Coils"/>
    </source>
</evidence>
<name>A0ABZ3EZP4_9FIRM</name>
<dbReference type="Proteomes" id="UP001451571">
    <property type="component" value="Chromosome"/>
</dbReference>
<organism evidence="2 3">
    <name type="scientific">Kineothrix sedimenti</name>
    <dbReference type="NCBI Taxonomy" id="3123317"/>
    <lineage>
        <taxon>Bacteria</taxon>
        <taxon>Bacillati</taxon>
        <taxon>Bacillota</taxon>
        <taxon>Clostridia</taxon>
        <taxon>Lachnospirales</taxon>
        <taxon>Lachnospiraceae</taxon>
        <taxon>Kineothrix</taxon>
    </lineage>
</organism>
<accession>A0ABZ3EZP4</accession>
<evidence type="ECO:0000313" key="2">
    <source>
        <dbReference type="EMBL" id="XAH74746.1"/>
    </source>
</evidence>
<keyword evidence="1" id="KW-0175">Coiled coil</keyword>
<proteinExistence type="predicted"/>
<keyword evidence="3" id="KW-1185">Reference proteome</keyword>
<evidence type="ECO:0000313" key="3">
    <source>
        <dbReference type="Proteomes" id="UP001451571"/>
    </source>
</evidence>
<dbReference type="EMBL" id="CP146256">
    <property type="protein sequence ID" value="XAH74746.1"/>
    <property type="molecule type" value="Genomic_DNA"/>
</dbReference>
<feature type="coiled-coil region" evidence="1">
    <location>
        <begin position="174"/>
        <end position="250"/>
    </location>
</feature>